<dbReference type="GO" id="GO:0004521">
    <property type="term" value="F:RNA endonuclease activity"/>
    <property type="evidence" value="ECO:0007669"/>
    <property type="project" value="TreeGrafter"/>
</dbReference>
<comment type="caution">
    <text evidence="9">The sequence shown here is derived from an EMBL/GenBank/DDBJ whole genome shotgun (WGS) entry which is preliminary data.</text>
</comment>
<feature type="chain" id="PRO_5035716127" description="DNA/RNA non-specific endonuclease domain-containing protein" evidence="6">
    <location>
        <begin position="19"/>
        <end position="409"/>
    </location>
</feature>
<accession>A0A8S1C6U1</accession>
<dbReference type="EMBL" id="CADEPI010000013">
    <property type="protein sequence ID" value="CAB3363861.1"/>
    <property type="molecule type" value="Genomic_DNA"/>
</dbReference>
<feature type="domain" description="DNA/RNA non-specific endonuclease/pyrophosphatase/phosphodiesterase" evidence="8">
    <location>
        <begin position="147"/>
        <end position="392"/>
    </location>
</feature>
<dbReference type="Gene3D" id="3.40.570.10">
    <property type="entry name" value="Extracellular Endonuclease, subunit A"/>
    <property type="match status" value="1"/>
</dbReference>
<keyword evidence="3" id="KW-0378">Hydrolase</keyword>
<evidence type="ECO:0000313" key="9">
    <source>
        <dbReference type="EMBL" id="CAB3363861.1"/>
    </source>
</evidence>
<dbReference type="PANTHER" id="PTHR13966:SF19">
    <property type="entry name" value="NUCLEASE EXOG, MITOCHONDRIAL"/>
    <property type="match status" value="1"/>
</dbReference>
<dbReference type="SMART" id="SM00477">
    <property type="entry name" value="NUC"/>
    <property type="match status" value="1"/>
</dbReference>
<dbReference type="InterPro" id="IPR040255">
    <property type="entry name" value="Non-specific_endonuclease"/>
</dbReference>
<keyword evidence="6" id="KW-0732">Signal</keyword>
<protein>
    <recommendedName>
        <fullName evidence="11">DNA/RNA non-specific endonuclease domain-containing protein</fullName>
    </recommendedName>
</protein>
<dbReference type="FunFam" id="3.40.570.10:FF:000007">
    <property type="entry name" value="Alkaline nuclease"/>
    <property type="match status" value="1"/>
</dbReference>
<keyword evidence="10" id="KW-1185">Reference proteome</keyword>
<evidence type="ECO:0008006" key="11">
    <source>
        <dbReference type="Google" id="ProtNLM"/>
    </source>
</evidence>
<organism evidence="9 10">
    <name type="scientific">Cloeon dipterum</name>
    <dbReference type="NCBI Taxonomy" id="197152"/>
    <lineage>
        <taxon>Eukaryota</taxon>
        <taxon>Metazoa</taxon>
        <taxon>Ecdysozoa</taxon>
        <taxon>Arthropoda</taxon>
        <taxon>Hexapoda</taxon>
        <taxon>Insecta</taxon>
        <taxon>Pterygota</taxon>
        <taxon>Palaeoptera</taxon>
        <taxon>Ephemeroptera</taxon>
        <taxon>Pisciforma</taxon>
        <taxon>Baetidae</taxon>
        <taxon>Cloeon</taxon>
    </lineage>
</organism>
<evidence type="ECO:0000256" key="5">
    <source>
        <dbReference type="PIRSR" id="PIRSR640255-2"/>
    </source>
</evidence>
<evidence type="ECO:0000259" key="8">
    <source>
        <dbReference type="SMART" id="SM00892"/>
    </source>
</evidence>
<comment type="similarity">
    <text evidence="1">Belongs to the DNA/RNA non-specific endonuclease family.</text>
</comment>
<dbReference type="GO" id="GO:0006309">
    <property type="term" value="P:apoptotic DNA fragmentation"/>
    <property type="evidence" value="ECO:0007669"/>
    <property type="project" value="TreeGrafter"/>
</dbReference>
<keyword evidence="3" id="KW-0255">Endonuclease</keyword>
<dbReference type="InterPro" id="IPR044925">
    <property type="entry name" value="His-Me_finger_sf"/>
</dbReference>
<proteinExistence type="inferred from homology"/>
<feature type="active site" description="Proton acceptor" evidence="4">
    <location>
        <position position="237"/>
    </location>
</feature>
<dbReference type="GO" id="GO:0003676">
    <property type="term" value="F:nucleic acid binding"/>
    <property type="evidence" value="ECO:0007669"/>
    <property type="project" value="InterPro"/>
</dbReference>
<feature type="signal peptide" evidence="6">
    <location>
        <begin position="1"/>
        <end position="18"/>
    </location>
</feature>
<name>A0A8S1C6U1_9INSE</name>
<dbReference type="InterPro" id="IPR020821">
    <property type="entry name" value="ENPP1-3/EXOG-like_nuc-like"/>
</dbReference>
<dbReference type="AlphaFoldDB" id="A0A8S1C6U1"/>
<dbReference type="InterPro" id="IPR044929">
    <property type="entry name" value="DNA/RNA_non-sp_Endonuclease_sf"/>
</dbReference>
<dbReference type="Pfam" id="PF01223">
    <property type="entry name" value="Endonuclease_NS"/>
    <property type="match status" value="1"/>
</dbReference>
<evidence type="ECO:0000256" key="4">
    <source>
        <dbReference type="PIRSR" id="PIRSR640255-1"/>
    </source>
</evidence>
<reference evidence="9 10" key="1">
    <citation type="submission" date="2020-04" db="EMBL/GenBank/DDBJ databases">
        <authorList>
            <person name="Alioto T."/>
            <person name="Alioto T."/>
            <person name="Gomez Garrido J."/>
        </authorList>
    </citation>
    <scope>NUCLEOTIDE SEQUENCE [LARGE SCALE GENOMIC DNA]</scope>
</reference>
<dbReference type="OrthoDB" id="5960141at2759"/>
<evidence type="ECO:0000313" key="10">
    <source>
        <dbReference type="Proteomes" id="UP000494165"/>
    </source>
</evidence>
<evidence type="ECO:0000256" key="6">
    <source>
        <dbReference type="SAM" id="SignalP"/>
    </source>
</evidence>
<evidence type="ECO:0000259" key="7">
    <source>
        <dbReference type="SMART" id="SM00477"/>
    </source>
</evidence>
<feature type="binding site" evidence="5">
    <location>
        <position position="267"/>
    </location>
    <ligand>
        <name>Mg(2+)</name>
        <dbReference type="ChEBI" id="CHEBI:18420"/>
        <note>catalytic</note>
    </ligand>
</feature>
<dbReference type="Proteomes" id="UP000494165">
    <property type="component" value="Unassembled WGS sequence"/>
</dbReference>
<dbReference type="GO" id="GO:0005743">
    <property type="term" value="C:mitochondrial inner membrane"/>
    <property type="evidence" value="ECO:0007669"/>
    <property type="project" value="TreeGrafter"/>
</dbReference>
<sequence length="409" mass="44753">MTLLRALVFLAIVALAQGRSFPKAECSWSTNTDLPSVQPLYIKPGAGFDINAFWLPKNVDIITVPEGGEVLFACPGSTLAGVGDSEAILTCTGGQTFQDINGNTYTIGSLSCSSWPQHEAIRRDGQQCQISLPHSLVEIGFTLSSGFYKLITVCFDEVGYNTYQSFFTQTADIDGYQSGLNRPSFTEGTGFYPTWMDVDYQYSRVGQKEAIALAVGSTQLADQYVPDTGNYFLSRGHLAANADFVFGAHQRSTFYFLNVAPQWQTFNGANWAQIEASAREFAALDGNDLVVYTGTHGTTTLNDVNNNPAEIFIAYDTDGTGLLRVPEFFWKIVYEPATQRGVAFVGLNNPYIDNPGSEFYLCPDVCDQISWENWSPSNQESGFGYCCDVNAIKGLVPEMPDITVSGLLT</sequence>
<dbReference type="GO" id="GO:0046872">
    <property type="term" value="F:metal ion binding"/>
    <property type="evidence" value="ECO:0007669"/>
    <property type="project" value="UniProtKB-KW"/>
</dbReference>
<dbReference type="SUPFAM" id="SSF54060">
    <property type="entry name" value="His-Me finger endonucleases"/>
    <property type="match status" value="1"/>
</dbReference>
<dbReference type="GO" id="GO:0000014">
    <property type="term" value="F:single-stranded DNA endodeoxyribonuclease activity"/>
    <property type="evidence" value="ECO:0007669"/>
    <property type="project" value="TreeGrafter"/>
</dbReference>
<evidence type="ECO:0000256" key="2">
    <source>
        <dbReference type="ARBA" id="ARBA00022722"/>
    </source>
</evidence>
<feature type="domain" description="ENPP1-3/EXOG-like endonuclease/phosphodiesterase" evidence="7">
    <location>
        <begin position="164"/>
        <end position="377"/>
    </location>
</feature>
<evidence type="ECO:0000256" key="1">
    <source>
        <dbReference type="ARBA" id="ARBA00010052"/>
    </source>
</evidence>
<keyword evidence="2" id="KW-0540">Nuclease</keyword>
<dbReference type="InterPro" id="IPR001604">
    <property type="entry name" value="Endo_G_ENPP1-like_dom"/>
</dbReference>
<keyword evidence="5" id="KW-0479">Metal-binding</keyword>
<dbReference type="PANTHER" id="PTHR13966">
    <property type="entry name" value="ENDONUCLEASE RELATED"/>
    <property type="match status" value="1"/>
</dbReference>
<gene>
    <name evidence="9" type="ORF">CLODIP_2_CD09965</name>
</gene>
<dbReference type="GO" id="GO:0005634">
    <property type="term" value="C:nucleus"/>
    <property type="evidence" value="ECO:0007669"/>
    <property type="project" value="TreeGrafter"/>
</dbReference>
<evidence type="ECO:0000256" key="3">
    <source>
        <dbReference type="ARBA" id="ARBA00022759"/>
    </source>
</evidence>
<dbReference type="SMART" id="SM00892">
    <property type="entry name" value="Endonuclease_NS"/>
    <property type="match status" value="1"/>
</dbReference>